<dbReference type="AlphaFoldDB" id="X6LD17"/>
<evidence type="ECO:0000256" key="1">
    <source>
        <dbReference type="SAM" id="Phobius"/>
    </source>
</evidence>
<comment type="caution">
    <text evidence="2">The sequence shown here is derived from an EMBL/GenBank/DDBJ whole genome shotgun (WGS) entry which is preliminary data.</text>
</comment>
<proteinExistence type="predicted"/>
<feature type="transmembrane region" description="Helical" evidence="1">
    <location>
        <begin position="80"/>
        <end position="100"/>
    </location>
</feature>
<keyword evidence="3" id="KW-1185">Reference proteome</keyword>
<name>X6LD17_RETFI</name>
<feature type="transmembrane region" description="Helical" evidence="1">
    <location>
        <begin position="42"/>
        <end position="60"/>
    </location>
</feature>
<protein>
    <submittedName>
        <fullName evidence="2">Uncharacterized protein</fullName>
    </submittedName>
</protein>
<organism evidence="2 3">
    <name type="scientific">Reticulomyxa filosa</name>
    <dbReference type="NCBI Taxonomy" id="46433"/>
    <lineage>
        <taxon>Eukaryota</taxon>
        <taxon>Sar</taxon>
        <taxon>Rhizaria</taxon>
        <taxon>Retaria</taxon>
        <taxon>Foraminifera</taxon>
        <taxon>Monothalamids</taxon>
        <taxon>Reticulomyxidae</taxon>
        <taxon>Reticulomyxa</taxon>
    </lineage>
</organism>
<sequence length="149" mass="17429">MCNNYKKKNCQIKKKGPINKKQKETKYHNFDWLNAFFLLSKTSQLSVLLFAAKSFFILFFKHMPIKKFDTFIDTFQKKKYLNWSISPINLLLLLNLYASLHPPMEDLPMNTRGTECTSDTQMRTSLCIIQNRRSVISFSQESSMGNALL</sequence>
<evidence type="ECO:0000313" key="2">
    <source>
        <dbReference type="EMBL" id="ETN99016.1"/>
    </source>
</evidence>
<keyword evidence="1" id="KW-0812">Transmembrane</keyword>
<reference evidence="2 3" key="1">
    <citation type="journal article" date="2013" name="Curr. Biol.">
        <title>The Genome of the Foraminiferan Reticulomyxa filosa.</title>
        <authorList>
            <person name="Glockner G."/>
            <person name="Hulsmann N."/>
            <person name="Schleicher M."/>
            <person name="Noegel A.A."/>
            <person name="Eichinger L."/>
            <person name="Gallinger C."/>
            <person name="Pawlowski J."/>
            <person name="Sierra R."/>
            <person name="Euteneuer U."/>
            <person name="Pillet L."/>
            <person name="Moustafa A."/>
            <person name="Platzer M."/>
            <person name="Groth M."/>
            <person name="Szafranski K."/>
            <person name="Schliwa M."/>
        </authorList>
    </citation>
    <scope>NUCLEOTIDE SEQUENCE [LARGE SCALE GENOMIC DNA]</scope>
</reference>
<evidence type="ECO:0000313" key="3">
    <source>
        <dbReference type="Proteomes" id="UP000023152"/>
    </source>
</evidence>
<accession>X6LD17</accession>
<dbReference type="EMBL" id="ASPP01045163">
    <property type="protein sequence ID" value="ETN99016.1"/>
    <property type="molecule type" value="Genomic_DNA"/>
</dbReference>
<keyword evidence="1" id="KW-0472">Membrane</keyword>
<keyword evidence="1" id="KW-1133">Transmembrane helix</keyword>
<gene>
    <name evidence="2" type="ORF">RFI_38471</name>
</gene>
<dbReference type="Proteomes" id="UP000023152">
    <property type="component" value="Unassembled WGS sequence"/>
</dbReference>